<evidence type="ECO:0000259" key="9">
    <source>
        <dbReference type="SMART" id="SM00382"/>
    </source>
</evidence>
<dbReference type="Pfam" id="PF00004">
    <property type="entry name" value="AAA"/>
    <property type="match status" value="1"/>
</dbReference>
<dbReference type="Proteomes" id="UP001194746">
    <property type="component" value="Unassembled WGS sequence"/>
</dbReference>
<dbReference type="GO" id="GO:0006271">
    <property type="term" value="P:DNA strand elongation involved in DNA replication"/>
    <property type="evidence" value="ECO:0007669"/>
    <property type="project" value="UniProtKB-ARBA"/>
</dbReference>
<dbReference type="AlphaFoldDB" id="A0AAD4CUD0"/>
<dbReference type="GO" id="GO:0006281">
    <property type="term" value="P:DNA repair"/>
    <property type="evidence" value="ECO:0007669"/>
    <property type="project" value="TreeGrafter"/>
</dbReference>
<gene>
    <name evidence="10" type="ORF">FE257_000486</name>
</gene>
<name>A0AAD4CUD0_ASPNN</name>
<dbReference type="FunFam" id="3.40.50.300:FF:000237">
    <property type="entry name" value="replication factor C subunit 4"/>
    <property type="match status" value="1"/>
</dbReference>
<dbReference type="InterPro" id="IPR050238">
    <property type="entry name" value="DNA_Rep/Repair_Clamp_Loader"/>
</dbReference>
<evidence type="ECO:0000256" key="6">
    <source>
        <dbReference type="ARBA" id="ARBA00023242"/>
    </source>
</evidence>
<dbReference type="Pfam" id="PF21960">
    <property type="entry name" value="RCF1-5-like_lid"/>
    <property type="match status" value="1"/>
</dbReference>
<proteinExistence type="inferred from homology"/>
<evidence type="ECO:0000256" key="7">
    <source>
        <dbReference type="ARBA" id="ARBA00040745"/>
    </source>
</evidence>
<dbReference type="PANTHER" id="PTHR11669:SF20">
    <property type="entry name" value="REPLICATION FACTOR C SUBUNIT 4"/>
    <property type="match status" value="1"/>
</dbReference>
<dbReference type="CDD" id="cd18140">
    <property type="entry name" value="HLD_clamp_RFC"/>
    <property type="match status" value="1"/>
</dbReference>
<dbReference type="GO" id="GO:0005524">
    <property type="term" value="F:ATP binding"/>
    <property type="evidence" value="ECO:0007669"/>
    <property type="project" value="UniProtKB-KW"/>
</dbReference>
<dbReference type="FunFam" id="1.20.272.10:FF:000011">
    <property type="entry name" value="Replication factor C subunit 2"/>
    <property type="match status" value="1"/>
</dbReference>
<keyword evidence="4" id="KW-0547">Nucleotide-binding</keyword>
<dbReference type="SMART" id="SM00382">
    <property type="entry name" value="AAA"/>
    <property type="match status" value="1"/>
</dbReference>
<dbReference type="Gene3D" id="1.10.8.60">
    <property type="match status" value="1"/>
</dbReference>
<dbReference type="InterPro" id="IPR013748">
    <property type="entry name" value="Rep_factorC_C"/>
</dbReference>
<dbReference type="SUPFAM" id="SSF48019">
    <property type="entry name" value="post-AAA+ oligomerization domain-like"/>
    <property type="match status" value="1"/>
</dbReference>
<dbReference type="InterPro" id="IPR027417">
    <property type="entry name" value="P-loop_NTPase"/>
</dbReference>
<evidence type="ECO:0000313" key="11">
    <source>
        <dbReference type="Proteomes" id="UP001194746"/>
    </source>
</evidence>
<dbReference type="Pfam" id="PF08542">
    <property type="entry name" value="Rep_fac_C"/>
    <property type="match status" value="1"/>
</dbReference>
<evidence type="ECO:0000256" key="4">
    <source>
        <dbReference type="ARBA" id="ARBA00022741"/>
    </source>
</evidence>
<evidence type="ECO:0000256" key="3">
    <source>
        <dbReference type="ARBA" id="ARBA00022705"/>
    </source>
</evidence>
<evidence type="ECO:0000256" key="2">
    <source>
        <dbReference type="ARBA" id="ARBA00005378"/>
    </source>
</evidence>
<dbReference type="GO" id="GO:0005663">
    <property type="term" value="C:DNA replication factor C complex"/>
    <property type="evidence" value="ECO:0007669"/>
    <property type="project" value="TreeGrafter"/>
</dbReference>
<feature type="region of interest" description="Disordered" evidence="8">
    <location>
        <begin position="1"/>
        <end position="45"/>
    </location>
</feature>
<keyword evidence="11" id="KW-1185">Reference proteome</keyword>
<feature type="compositionally biased region" description="Basic and acidic residues" evidence="8">
    <location>
        <begin position="24"/>
        <end position="45"/>
    </location>
</feature>
<evidence type="ECO:0000256" key="8">
    <source>
        <dbReference type="SAM" id="MobiDB-lite"/>
    </source>
</evidence>
<dbReference type="InterPro" id="IPR008921">
    <property type="entry name" value="DNA_pol3_clamp-load_cplx_C"/>
</dbReference>
<reference evidence="10" key="2">
    <citation type="submission" date="2020-02" db="EMBL/GenBank/DDBJ databases">
        <authorList>
            <person name="Gilchrist C.L.M."/>
            <person name="Chooi Y.-H."/>
        </authorList>
    </citation>
    <scope>NUCLEOTIDE SEQUENCE</scope>
    <source>
        <strain evidence="10">MST-FP2251</strain>
    </source>
</reference>
<dbReference type="GO" id="GO:0003689">
    <property type="term" value="F:DNA clamp loader activity"/>
    <property type="evidence" value="ECO:0007669"/>
    <property type="project" value="TreeGrafter"/>
</dbReference>
<dbReference type="InterPro" id="IPR003959">
    <property type="entry name" value="ATPase_AAA_core"/>
</dbReference>
<evidence type="ECO:0000256" key="5">
    <source>
        <dbReference type="ARBA" id="ARBA00022840"/>
    </source>
</evidence>
<accession>A0AAD4CUD0</accession>
<dbReference type="EMBL" id="VCAU01000010">
    <property type="protein sequence ID" value="KAF9892894.1"/>
    <property type="molecule type" value="Genomic_DNA"/>
</dbReference>
<evidence type="ECO:0000313" key="10">
    <source>
        <dbReference type="EMBL" id="KAF9892894.1"/>
    </source>
</evidence>
<dbReference type="PANTHER" id="PTHR11669">
    <property type="entry name" value="REPLICATION FACTOR C / DNA POLYMERASE III GAMMA-TAU SUBUNIT"/>
    <property type="match status" value="1"/>
</dbReference>
<dbReference type="Gene3D" id="3.40.50.300">
    <property type="entry name" value="P-loop containing nucleotide triphosphate hydrolases"/>
    <property type="match status" value="1"/>
</dbReference>
<dbReference type="SUPFAM" id="SSF52540">
    <property type="entry name" value="P-loop containing nucleoside triphosphate hydrolases"/>
    <property type="match status" value="1"/>
</dbReference>
<dbReference type="CDD" id="cd00009">
    <property type="entry name" value="AAA"/>
    <property type="match status" value="1"/>
</dbReference>
<evidence type="ECO:0000256" key="1">
    <source>
        <dbReference type="ARBA" id="ARBA00004123"/>
    </source>
</evidence>
<dbReference type="GO" id="GO:0003677">
    <property type="term" value="F:DNA binding"/>
    <property type="evidence" value="ECO:0007669"/>
    <property type="project" value="InterPro"/>
</dbReference>
<dbReference type="InterPro" id="IPR003593">
    <property type="entry name" value="AAA+_ATPase"/>
</dbReference>
<sequence length="391" mass="43183">MASTFFNNKARAAAAAATSSSKQKPTDAKEEQAKHQPWVEKYRPKTLDDVAAQDHTTKVLRRTLQASNLPHMLFYGPPGTGKTSTILALAKSLFGPSLYRSRILELNASDERGIGIVRDKIKNFARAQLSHSSGMSKEYLDQYPCPPFKIIILDEADSMTQDAQSALRRTMEQYSRITRFCLVCNYVTRIIEPLASRCSKFRFKALDNTAAGDRLDYIAQLENLTLEKGVVEKLIQCSEGDLRRAITYMQSAARLVGSGQAGGKKDADEDSEMAEASLSPVTVRMIEEIAGVIPEDIVDRLVNALQPVKIGSSYEAVSKVITDIVADGWSATQLLLQLYRRIVYNDAIPDIQKNKIVMIFSEMDKRLCDGADEHLSILNTALKISGILGGA</sequence>
<keyword evidence="6" id="KW-0539">Nucleus</keyword>
<feature type="domain" description="AAA+ ATPase" evidence="9">
    <location>
        <begin position="68"/>
        <end position="207"/>
    </location>
</feature>
<dbReference type="GO" id="GO:0005634">
    <property type="term" value="C:nucleus"/>
    <property type="evidence" value="ECO:0007669"/>
    <property type="project" value="UniProtKB-SubCell"/>
</dbReference>
<dbReference type="Gene3D" id="1.20.272.10">
    <property type="match status" value="1"/>
</dbReference>
<keyword evidence="5" id="KW-0067">ATP-binding</keyword>
<comment type="similarity">
    <text evidence="2">Belongs to the activator 1 small subunits family.</text>
</comment>
<reference evidence="10" key="1">
    <citation type="journal article" date="2019" name="Beilstein J. Org. Chem.">
        <title>Nanangenines: drimane sesquiterpenoids as the dominant metabolite cohort of a novel Australian fungus, Aspergillus nanangensis.</title>
        <authorList>
            <person name="Lacey H.J."/>
            <person name="Gilchrist C.L.M."/>
            <person name="Crombie A."/>
            <person name="Kalaitzis J.A."/>
            <person name="Vuong D."/>
            <person name="Rutledge P.J."/>
            <person name="Turner P."/>
            <person name="Pitt J.I."/>
            <person name="Lacey E."/>
            <person name="Chooi Y.H."/>
            <person name="Piggott A.M."/>
        </authorList>
    </citation>
    <scope>NUCLEOTIDE SEQUENCE</scope>
    <source>
        <strain evidence="10">MST-FP2251</strain>
    </source>
</reference>
<dbReference type="GO" id="GO:0016887">
    <property type="term" value="F:ATP hydrolysis activity"/>
    <property type="evidence" value="ECO:0007669"/>
    <property type="project" value="InterPro"/>
</dbReference>
<keyword evidence="3" id="KW-0235">DNA replication</keyword>
<organism evidence="10 11">
    <name type="scientific">Aspergillus nanangensis</name>
    <dbReference type="NCBI Taxonomy" id="2582783"/>
    <lineage>
        <taxon>Eukaryota</taxon>
        <taxon>Fungi</taxon>
        <taxon>Dikarya</taxon>
        <taxon>Ascomycota</taxon>
        <taxon>Pezizomycotina</taxon>
        <taxon>Eurotiomycetes</taxon>
        <taxon>Eurotiomycetidae</taxon>
        <taxon>Eurotiales</taxon>
        <taxon>Aspergillaceae</taxon>
        <taxon>Aspergillus</taxon>
        <taxon>Aspergillus subgen. Circumdati</taxon>
    </lineage>
</organism>
<dbReference type="GO" id="GO:0031391">
    <property type="term" value="C:Elg1 RFC-like complex"/>
    <property type="evidence" value="ECO:0007669"/>
    <property type="project" value="UniProtKB-ARBA"/>
</dbReference>
<protein>
    <recommendedName>
        <fullName evidence="7">Replication factor C subunit 2</fullName>
    </recommendedName>
</protein>
<comment type="subcellular location">
    <subcellularLocation>
        <location evidence="1">Nucleus</location>
    </subcellularLocation>
</comment>
<comment type="caution">
    <text evidence="10">The sequence shown here is derived from an EMBL/GenBank/DDBJ whole genome shotgun (WGS) entry which is preliminary data.</text>
</comment>
<dbReference type="InterPro" id="IPR047854">
    <property type="entry name" value="RFC_lid"/>
</dbReference>